<dbReference type="InterPro" id="IPR011050">
    <property type="entry name" value="Pectin_lyase_fold/virulence"/>
</dbReference>
<accession>A0A1S8YM52</accession>
<sequence length="583" mass="64118">MIEVNSFAELRTTAPQAAGDMALLKRYYDKDSTFRGGGMFVGFPGTTSQADDGGTLAKSGNSFYWKRVINHTSEVNLLHFGAKGDGVTDDSDAFKRMLNWSVNYNSDAMDIGVRFPPGRFFISPIDLTAKEMPFFAIFGDDNPYGLRPGTTIVSDQSNLPVFKVNARRTSINGITWNGQAKADTTANTGAITPDMVSNQQPFFENITIEGEFVNITSFRVYNNGGTAVKLMDTLDTRFNQIYTQYTYARIFDIGWSNSPKGVWDHSTAIELTNANFQFGYSDAVLYMPRVTQGIIRNVWIEHTRFPGDLSNGQWIIDALSMEDCANPLNLDNSRIQMRQLNLQTGGGFSTESSPGRWLSGYEMGWRRDENYGTMMTGSMKAGWYSGYKITNTSGSDNWYRLGKFTFPQMNQQWMIEMVGKQSPDTPSGVAGSPLQTVGAGRTYLNMQRCTSAVWADISHQGYSPVVDVRYKRTWPDVAEVWVKLKAGCGDAIFNLTSTGPTRFEAGACCNFTPDLSLVTDTTTMGTIAPNARLALHNGLAGIGANESGIVTLATASATAPTTTTPTGYVTLNINGVNRKVPFY</sequence>
<protein>
    <submittedName>
        <fullName evidence="1">Amylovoran biosynthesis protein AmsF</fullName>
    </submittedName>
</protein>
<dbReference type="RefSeq" id="WP_078002920.1">
    <property type="nucleotide sequence ID" value="NZ_MRUL01000007.1"/>
</dbReference>
<keyword evidence="2" id="KW-1185">Reference proteome</keyword>
<organism evidence="1 2">
    <name type="scientific">Izhakiella australiensis</name>
    <dbReference type="NCBI Taxonomy" id="1926881"/>
    <lineage>
        <taxon>Bacteria</taxon>
        <taxon>Pseudomonadati</taxon>
        <taxon>Pseudomonadota</taxon>
        <taxon>Gammaproteobacteria</taxon>
        <taxon>Enterobacterales</taxon>
        <taxon>Erwiniaceae</taxon>
        <taxon>Izhakiella</taxon>
    </lineage>
</organism>
<dbReference type="Gene3D" id="2.160.20.10">
    <property type="entry name" value="Single-stranded right-handed beta-helix, Pectin lyase-like"/>
    <property type="match status" value="1"/>
</dbReference>
<dbReference type="STRING" id="1926881.BTJ39_11885"/>
<dbReference type="SUPFAM" id="SSF51126">
    <property type="entry name" value="Pectin lyase-like"/>
    <property type="match status" value="1"/>
</dbReference>
<evidence type="ECO:0000313" key="1">
    <source>
        <dbReference type="EMBL" id="OON39733.1"/>
    </source>
</evidence>
<reference evidence="1 2" key="1">
    <citation type="submission" date="2016-12" db="EMBL/GenBank/DDBJ databases">
        <title>Izhakiella australiana sp. nov. of genus Izhakiella isolated from Australian desert.</title>
        <authorList>
            <person name="Ji M."/>
        </authorList>
    </citation>
    <scope>NUCLEOTIDE SEQUENCE [LARGE SCALE GENOMIC DNA]</scope>
    <source>
        <strain evidence="1 2">D4N98</strain>
    </source>
</reference>
<comment type="caution">
    <text evidence="1">The sequence shown here is derived from an EMBL/GenBank/DDBJ whole genome shotgun (WGS) entry which is preliminary data.</text>
</comment>
<name>A0A1S8YM52_9GAMM</name>
<proteinExistence type="predicted"/>
<dbReference type="EMBL" id="MRUL01000007">
    <property type="protein sequence ID" value="OON39733.1"/>
    <property type="molecule type" value="Genomic_DNA"/>
</dbReference>
<dbReference type="InterPro" id="IPR012334">
    <property type="entry name" value="Pectin_lyas_fold"/>
</dbReference>
<dbReference type="OrthoDB" id="6627388at2"/>
<dbReference type="AlphaFoldDB" id="A0A1S8YM52"/>
<evidence type="ECO:0000313" key="2">
    <source>
        <dbReference type="Proteomes" id="UP000190667"/>
    </source>
</evidence>
<gene>
    <name evidence="1" type="ORF">BTJ39_11885</name>
</gene>
<dbReference type="Proteomes" id="UP000190667">
    <property type="component" value="Unassembled WGS sequence"/>
</dbReference>